<comment type="similarity">
    <text evidence="2">Belongs to the paxM FAD-dependent monooxygenase family.</text>
</comment>
<dbReference type="InterPro" id="IPR036188">
    <property type="entry name" value="FAD/NAD-bd_sf"/>
</dbReference>
<evidence type="ECO:0000256" key="3">
    <source>
        <dbReference type="ARBA" id="ARBA00022630"/>
    </source>
</evidence>
<name>A0A9Q9AUU4_9PEZI</name>
<evidence type="ECO:0000256" key="5">
    <source>
        <dbReference type="ARBA" id="ARBA00023002"/>
    </source>
</evidence>
<evidence type="ECO:0000256" key="4">
    <source>
        <dbReference type="ARBA" id="ARBA00022827"/>
    </source>
</evidence>
<accession>A0A9Q9AUU4</accession>
<dbReference type="PRINTS" id="PR00420">
    <property type="entry name" value="RNGMNOXGNASE"/>
</dbReference>
<reference evidence="8" key="1">
    <citation type="submission" date="2022-06" db="EMBL/GenBank/DDBJ databases">
        <title>Complete genome sequences of two strains of the flax pathogen Septoria linicola.</title>
        <authorList>
            <person name="Lapalu N."/>
            <person name="Simon A."/>
            <person name="Demenou B."/>
            <person name="Paumier D."/>
            <person name="Guillot M.-P."/>
            <person name="Gout L."/>
            <person name="Valade R."/>
        </authorList>
    </citation>
    <scope>NUCLEOTIDE SEQUENCE</scope>
    <source>
        <strain evidence="8">SE15195</strain>
    </source>
</reference>
<organism evidence="8 9">
    <name type="scientific">Septoria linicola</name>
    <dbReference type="NCBI Taxonomy" id="215465"/>
    <lineage>
        <taxon>Eukaryota</taxon>
        <taxon>Fungi</taxon>
        <taxon>Dikarya</taxon>
        <taxon>Ascomycota</taxon>
        <taxon>Pezizomycotina</taxon>
        <taxon>Dothideomycetes</taxon>
        <taxon>Dothideomycetidae</taxon>
        <taxon>Mycosphaerellales</taxon>
        <taxon>Mycosphaerellaceae</taxon>
        <taxon>Septoria</taxon>
    </lineage>
</organism>
<dbReference type="SUPFAM" id="SSF51905">
    <property type="entry name" value="FAD/NAD(P)-binding domain"/>
    <property type="match status" value="1"/>
</dbReference>
<dbReference type="InterPro" id="IPR002938">
    <property type="entry name" value="FAD-bd"/>
</dbReference>
<dbReference type="Proteomes" id="UP001056384">
    <property type="component" value="Chromosome 7"/>
</dbReference>
<evidence type="ECO:0000256" key="2">
    <source>
        <dbReference type="ARBA" id="ARBA00007992"/>
    </source>
</evidence>
<keyword evidence="9" id="KW-1185">Reference proteome</keyword>
<evidence type="ECO:0000256" key="1">
    <source>
        <dbReference type="ARBA" id="ARBA00001974"/>
    </source>
</evidence>
<dbReference type="Gene3D" id="3.50.50.60">
    <property type="entry name" value="FAD/NAD(P)-binding domain"/>
    <property type="match status" value="1"/>
</dbReference>
<sequence length="569" mass="62666">MSWSTSRRLLTSMGGYEHVYERTQESLWTSSSKIARFEIDPSTSSYHQDSKSYLHIMGALQQSLPVQEAIHGDHNNESSPSTQDEVNCAAPTGINILIIGAGVGGLAAALECHRKGHTVRVLERPTTASAEGDMSTIGASGLRLLDNYPSMKREYEEIAVHNLWLRYRKWTGEDLGEPFPFGAGAKGAEVNKHADRPPMSTALRPLFHAMLYHQLDRFGIKVQLNTNVREFYKDIEKRIGGVVTDTGEHFEADLVIAADGLHSKSRSLIPNSAAEAKPTGRTIFRCSFPLEIAVADPLVAETFGLLNGQNPLMQVWLGPETHAVVLAYVDKHGMNGRLCFGVSFREDESTTRKESWNETISSEEVLAVMNRLSGWSEAMKQLIRITPPTHIVAWPLKPRSPSSQCHSPGGHVLQLGDAAHPFLPTSGNGATQAIEDAITIAVCLAQSYHNQTSIPTAVKVNNLLRADRVSCAQLLGFVNAARVQKTDLEKVGNDPSTVQHKTPKWLWALDAEKYADEFYDEAAASLEVGVPRFQNTNIPNDYTPKPWTIDEVEALQKAGKPIELKGDWS</sequence>
<keyword evidence="3" id="KW-0285">Flavoprotein</keyword>
<dbReference type="PANTHER" id="PTHR13789">
    <property type="entry name" value="MONOOXYGENASE"/>
    <property type="match status" value="1"/>
</dbReference>
<keyword evidence="4" id="KW-0274">FAD</keyword>
<feature type="domain" description="FAD-binding" evidence="7">
    <location>
        <begin position="95"/>
        <end position="450"/>
    </location>
</feature>
<dbReference type="EMBL" id="CP099424">
    <property type="protein sequence ID" value="USW55550.1"/>
    <property type="molecule type" value="Genomic_DNA"/>
</dbReference>
<keyword evidence="5" id="KW-0560">Oxidoreductase</keyword>
<keyword evidence="6" id="KW-0503">Monooxygenase</keyword>
<proteinExistence type="inferred from homology"/>
<comment type="cofactor">
    <cofactor evidence="1">
        <name>FAD</name>
        <dbReference type="ChEBI" id="CHEBI:57692"/>
    </cofactor>
</comment>
<protein>
    <submittedName>
        <fullName evidence="8">FAD-binding domain, FAD/NAD(P)-binding domain superfamily</fullName>
    </submittedName>
</protein>
<dbReference type="PANTHER" id="PTHR13789:SF315">
    <property type="entry name" value="FAD-DEPENDENT MONOOXYGENASE MDPD"/>
    <property type="match status" value="1"/>
</dbReference>
<evidence type="ECO:0000313" key="9">
    <source>
        <dbReference type="Proteomes" id="UP001056384"/>
    </source>
</evidence>
<dbReference type="InterPro" id="IPR050493">
    <property type="entry name" value="FAD-dep_Monooxygenase_BioMet"/>
</dbReference>
<dbReference type="AlphaFoldDB" id="A0A9Q9AUU4"/>
<evidence type="ECO:0000259" key="7">
    <source>
        <dbReference type="Pfam" id="PF01494"/>
    </source>
</evidence>
<dbReference type="GO" id="GO:0071949">
    <property type="term" value="F:FAD binding"/>
    <property type="evidence" value="ECO:0007669"/>
    <property type="project" value="InterPro"/>
</dbReference>
<evidence type="ECO:0000313" key="8">
    <source>
        <dbReference type="EMBL" id="USW55550.1"/>
    </source>
</evidence>
<dbReference type="GO" id="GO:0004497">
    <property type="term" value="F:monooxygenase activity"/>
    <property type="evidence" value="ECO:0007669"/>
    <property type="project" value="UniProtKB-KW"/>
</dbReference>
<gene>
    <name evidence="8" type="ORF">Slin15195_G088690</name>
</gene>
<evidence type="ECO:0000256" key="6">
    <source>
        <dbReference type="ARBA" id="ARBA00023033"/>
    </source>
</evidence>
<dbReference type="Pfam" id="PF01494">
    <property type="entry name" value="FAD_binding_3"/>
    <property type="match status" value="1"/>
</dbReference>